<protein>
    <submittedName>
        <fullName evidence="3">Uncharacterized protein</fullName>
    </submittedName>
</protein>
<feature type="transmembrane region" description="Helical" evidence="1">
    <location>
        <begin position="616"/>
        <end position="634"/>
    </location>
</feature>
<sequence length="685" mass="75376">MTRQRLACVFIFMLAMRDVSAARDSFHAGNAAQVVGAAMKESSDRYQQQEKVTEAGSFSISTMWARGKQSSLDWLSANVTFRFKEHESPPYVEIDGLDTRYRILPDAVVAMQKIDGMATIFITGWQAYRDHKGRFGSSHYSKDEALWIRTETNPVVGVTNENIFSELLPFGRDAGHKVYEHKEGGKIIRYFMNSRGVQKMAEEDEVQFHATKSQDIVELQLPGEAPKQMANPDRDLMMLVDGMLGEMSCMGKPSTCAFRCFYDSENDVCGPSHFCEKVGAGPGDNLAPFGSVQKCKAVGGSSHEDADGRIAEKLEDIKGDVLDLTEKLERSPAISESDSGRSSVKETSKLVQEANQMLNIMETFPMRLLPEAGDFPVAAARAAHTDMKHWRRGRDRLTIQQYQEAGSKSISQVRGSQDYSVPAKLHNTLVDFLKKRPDMLIRFLKHETKDQCVLSDATASDRERLGTFVNYYMSVPGYSINDLKDVTLDLPAHCQDFLVSEEAMDPESIVQTTEESQQILSNATSASSEGGVLQVKSERLARALGPDGTSFLQGRTAADFAADESERAQEVVFIILCIVVCLVCFFFATVFFMMGFGSLAGCVGESSGANSGPGCFGAYFVCMIIGGLIMWGAFAMATPVGIAALIGVIVVLIGTAVYKAAHLEIREHEFVKPPPKWKAVAHLAM</sequence>
<feature type="transmembrane region" description="Helical" evidence="1">
    <location>
        <begin position="571"/>
        <end position="604"/>
    </location>
</feature>
<dbReference type="EMBL" id="CAJNDS010002225">
    <property type="protein sequence ID" value="CAE7381555.1"/>
    <property type="molecule type" value="Genomic_DNA"/>
</dbReference>
<comment type="caution">
    <text evidence="3">The sequence shown here is derived from an EMBL/GenBank/DDBJ whole genome shotgun (WGS) entry which is preliminary data.</text>
</comment>
<reference evidence="3" key="1">
    <citation type="submission" date="2021-02" db="EMBL/GenBank/DDBJ databases">
        <authorList>
            <person name="Dougan E. K."/>
            <person name="Rhodes N."/>
            <person name="Thang M."/>
            <person name="Chan C."/>
        </authorList>
    </citation>
    <scope>NUCLEOTIDE SEQUENCE</scope>
</reference>
<dbReference type="OrthoDB" id="428849at2759"/>
<evidence type="ECO:0000313" key="3">
    <source>
        <dbReference type="EMBL" id="CAE7381555.1"/>
    </source>
</evidence>
<dbReference type="Proteomes" id="UP000604046">
    <property type="component" value="Unassembled WGS sequence"/>
</dbReference>
<keyword evidence="4" id="KW-1185">Reference proteome</keyword>
<feature type="transmembrane region" description="Helical" evidence="1">
    <location>
        <begin position="640"/>
        <end position="658"/>
    </location>
</feature>
<keyword evidence="1" id="KW-1133">Transmembrane helix</keyword>
<organism evidence="3 4">
    <name type="scientific">Symbiodinium natans</name>
    <dbReference type="NCBI Taxonomy" id="878477"/>
    <lineage>
        <taxon>Eukaryota</taxon>
        <taxon>Sar</taxon>
        <taxon>Alveolata</taxon>
        <taxon>Dinophyceae</taxon>
        <taxon>Suessiales</taxon>
        <taxon>Symbiodiniaceae</taxon>
        <taxon>Symbiodinium</taxon>
    </lineage>
</organism>
<dbReference type="AlphaFoldDB" id="A0A812QFN6"/>
<evidence type="ECO:0000256" key="2">
    <source>
        <dbReference type="SAM" id="SignalP"/>
    </source>
</evidence>
<proteinExistence type="predicted"/>
<keyword evidence="2" id="KW-0732">Signal</keyword>
<evidence type="ECO:0000313" key="4">
    <source>
        <dbReference type="Proteomes" id="UP000604046"/>
    </source>
</evidence>
<feature type="signal peptide" evidence="2">
    <location>
        <begin position="1"/>
        <end position="21"/>
    </location>
</feature>
<gene>
    <name evidence="3" type="ORF">SNAT2548_LOCUS20826</name>
</gene>
<accession>A0A812QFN6</accession>
<evidence type="ECO:0000256" key="1">
    <source>
        <dbReference type="SAM" id="Phobius"/>
    </source>
</evidence>
<feature type="chain" id="PRO_5032693273" evidence="2">
    <location>
        <begin position="22"/>
        <end position="685"/>
    </location>
</feature>
<name>A0A812QFN6_9DINO</name>
<keyword evidence="1" id="KW-0472">Membrane</keyword>
<keyword evidence="1" id="KW-0812">Transmembrane</keyword>